<evidence type="ECO:0000313" key="3">
    <source>
        <dbReference type="Proteomes" id="UP000199611"/>
    </source>
</evidence>
<dbReference type="EMBL" id="FOUU01000006">
    <property type="protein sequence ID" value="SFM91346.1"/>
    <property type="molecule type" value="Genomic_DNA"/>
</dbReference>
<protein>
    <submittedName>
        <fullName evidence="2">Uncharacterized conserved protein YbgA, DUF1722 family</fullName>
    </submittedName>
</protein>
<evidence type="ECO:0000313" key="2">
    <source>
        <dbReference type="EMBL" id="SFM91346.1"/>
    </source>
</evidence>
<name>A0A1I4UQV1_9BACT</name>
<sequence>MEQIKIGVSACLLGREVRYNGGHAHDRYITDTLGKYFDFVPVCPETEAGFGVPREAMRLVGDPENPRLVTVNTGKDMTDRLLAWARRRVRELERENLCGFIFKANSPSSGMERVKVYSAKGMPVKKGVGLFARTFMLHFPRIPVEEDGRLHDPELRENFIERVFTLARWRKVLEDNPTPHRLVQFHTEHKLLIMAHSEKICLDMGKLVARVHDLNLSSALEQYEDLLMRALKLKATVRKHTNVLQHMMGYFKKVLTGDEKRELLEVIEDYRKGYVPLIVPVTLMKHYVRKYNEPYLARQVYLNPHPLELKLRNHA</sequence>
<dbReference type="InterPro" id="IPR013560">
    <property type="entry name" value="DUF1722"/>
</dbReference>
<dbReference type="PIRSF" id="PIRSF037004">
    <property type="entry name" value="UCP037004"/>
    <property type="match status" value="1"/>
</dbReference>
<feature type="domain" description="DUF1722" evidence="1">
    <location>
        <begin position="190"/>
        <end position="306"/>
    </location>
</feature>
<dbReference type="AlphaFoldDB" id="A0A1I4UQV1"/>
<keyword evidence="3" id="KW-1185">Reference proteome</keyword>
<dbReference type="Pfam" id="PF08349">
    <property type="entry name" value="DUF1722"/>
    <property type="match status" value="1"/>
</dbReference>
<proteinExistence type="predicted"/>
<gene>
    <name evidence="2" type="ORF">SAMN05660836_01947</name>
</gene>
<dbReference type="InterPro" id="IPR007553">
    <property type="entry name" value="2-thiour_desulf"/>
</dbReference>
<dbReference type="InterPro" id="IPR017087">
    <property type="entry name" value="UCP037004"/>
</dbReference>
<dbReference type="PANTHER" id="PTHR30087">
    <property type="entry name" value="INNER MEMBRANE PROTEIN"/>
    <property type="match status" value="1"/>
</dbReference>
<dbReference type="RefSeq" id="WP_093395371.1">
    <property type="nucleotide sequence ID" value="NZ_FOUU01000006.1"/>
</dbReference>
<dbReference type="Pfam" id="PF04463">
    <property type="entry name" value="2-thiour_desulf"/>
    <property type="match status" value="1"/>
</dbReference>
<dbReference type="STRING" id="39841.SAMN05660836_01947"/>
<evidence type="ECO:0000259" key="1">
    <source>
        <dbReference type="Pfam" id="PF08349"/>
    </source>
</evidence>
<organism evidence="2 3">
    <name type="scientific">Thermodesulforhabdus norvegica</name>
    <dbReference type="NCBI Taxonomy" id="39841"/>
    <lineage>
        <taxon>Bacteria</taxon>
        <taxon>Pseudomonadati</taxon>
        <taxon>Thermodesulfobacteriota</taxon>
        <taxon>Syntrophobacteria</taxon>
        <taxon>Syntrophobacterales</taxon>
        <taxon>Thermodesulforhabdaceae</taxon>
        <taxon>Thermodesulforhabdus</taxon>
    </lineage>
</organism>
<dbReference type="OrthoDB" id="495783at2"/>
<dbReference type="Proteomes" id="UP000199611">
    <property type="component" value="Unassembled WGS sequence"/>
</dbReference>
<dbReference type="PANTHER" id="PTHR30087:SF0">
    <property type="entry name" value="INNER MEMBRANE PROTEIN"/>
    <property type="match status" value="1"/>
</dbReference>
<reference evidence="2 3" key="1">
    <citation type="submission" date="2016-10" db="EMBL/GenBank/DDBJ databases">
        <authorList>
            <person name="de Groot N.N."/>
        </authorList>
    </citation>
    <scope>NUCLEOTIDE SEQUENCE [LARGE SCALE GENOMIC DNA]</scope>
    <source>
        <strain evidence="2 3">DSM 9990</strain>
    </source>
</reference>
<accession>A0A1I4UQV1</accession>